<dbReference type="OrthoDB" id="428260at2759"/>
<evidence type="ECO:0000313" key="4">
    <source>
        <dbReference type="EMBL" id="KAH7142745.1"/>
    </source>
</evidence>
<gene>
    <name evidence="4" type="ORF">B0J13DRAFT_476077</name>
</gene>
<dbReference type="GO" id="GO:0016787">
    <property type="term" value="F:hydrolase activity"/>
    <property type="evidence" value="ECO:0007669"/>
    <property type="project" value="UniProtKB-KW"/>
</dbReference>
<dbReference type="PANTHER" id="PTHR43283">
    <property type="entry name" value="BETA-LACTAMASE-RELATED"/>
    <property type="match status" value="1"/>
</dbReference>
<evidence type="ECO:0000313" key="5">
    <source>
        <dbReference type="Proteomes" id="UP000717696"/>
    </source>
</evidence>
<protein>
    <submittedName>
        <fullName evidence="4">Beta-lactamase/transpeptidase-like protein</fullName>
    </submittedName>
</protein>
<dbReference type="EMBL" id="JAGMUU010000011">
    <property type="protein sequence ID" value="KAH7142745.1"/>
    <property type="molecule type" value="Genomic_DNA"/>
</dbReference>
<keyword evidence="5" id="KW-1185">Reference proteome</keyword>
<dbReference type="Pfam" id="PF00144">
    <property type="entry name" value="Beta-lactamase"/>
    <property type="match status" value="1"/>
</dbReference>
<feature type="domain" description="Beta-lactamase-related" evidence="3">
    <location>
        <begin position="19"/>
        <end position="378"/>
    </location>
</feature>
<comment type="similarity">
    <text evidence="1">Belongs to the class-A beta-lactamase family.</text>
</comment>
<organism evidence="4 5">
    <name type="scientific">Dactylonectria estremocensis</name>
    <dbReference type="NCBI Taxonomy" id="1079267"/>
    <lineage>
        <taxon>Eukaryota</taxon>
        <taxon>Fungi</taxon>
        <taxon>Dikarya</taxon>
        <taxon>Ascomycota</taxon>
        <taxon>Pezizomycotina</taxon>
        <taxon>Sordariomycetes</taxon>
        <taxon>Hypocreomycetidae</taxon>
        <taxon>Hypocreales</taxon>
        <taxon>Nectriaceae</taxon>
        <taxon>Dactylonectria</taxon>
    </lineage>
</organism>
<dbReference type="InterPro" id="IPR012338">
    <property type="entry name" value="Beta-lactam/transpept-like"/>
</dbReference>
<evidence type="ECO:0000256" key="1">
    <source>
        <dbReference type="ARBA" id="ARBA00009009"/>
    </source>
</evidence>
<dbReference type="PANTHER" id="PTHR43283:SF17">
    <property type="entry name" value="(LOVD), PUTATIVE (AFU_ORTHOLOGUE AFUA_5G00920)-RELATED"/>
    <property type="match status" value="1"/>
</dbReference>
<name>A0A9P9ERY3_9HYPO</name>
<proteinExistence type="inferred from homology"/>
<comment type="caution">
    <text evidence="4">The sequence shown here is derived from an EMBL/GenBank/DDBJ whole genome shotgun (WGS) entry which is preliminary data.</text>
</comment>
<dbReference type="InterPro" id="IPR001466">
    <property type="entry name" value="Beta-lactam-related"/>
</dbReference>
<keyword evidence="2" id="KW-0378">Hydrolase</keyword>
<sequence length="395" mass="43090">MEKLNQILNNFVAVGDDTKEKVLGASFIVSTKDGILYQGAAGRIGIAVESPLFSSESSGWIASLTKIVTATSLMQIVEGGLIQLDDDVRSLVPELANAQILRGFDDDDKPILESNVSPITLRQLLCHTSGMGYDAVHPDLQKWSRATGRTAGTLDQTREGWNTPLRFLPGESWQYGSSIDWAGQVLEKVTGQSLGEYMLDNIFKPLGMSDTTFRRQKTAEKFAGRIIECTYRNPGGTLTPGPLPVSEDPLLDSGGSGLFSTAQDYGRFLQAVLAAGDGQSTLLRKETVDEMFRPQLNEAHSQILQKSLRDIVPFPGDTPMNHGISGVINTVDVEGKRKKGTLTWGGMSNTQWWIDREAGIAAVLFVNLLTPYDESVTKLYSELEQVVYGDLPPSS</sequence>
<dbReference type="InterPro" id="IPR050789">
    <property type="entry name" value="Diverse_Enzym_Activities"/>
</dbReference>
<dbReference type="SUPFAM" id="SSF56601">
    <property type="entry name" value="beta-lactamase/transpeptidase-like"/>
    <property type="match status" value="1"/>
</dbReference>
<dbReference type="AlphaFoldDB" id="A0A9P9ERY3"/>
<accession>A0A9P9ERY3</accession>
<dbReference type="Gene3D" id="3.40.710.10">
    <property type="entry name" value="DD-peptidase/beta-lactamase superfamily"/>
    <property type="match status" value="1"/>
</dbReference>
<evidence type="ECO:0000256" key="2">
    <source>
        <dbReference type="ARBA" id="ARBA00022801"/>
    </source>
</evidence>
<reference evidence="4" key="1">
    <citation type="journal article" date="2021" name="Nat. Commun.">
        <title>Genetic determinants of endophytism in the Arabidopsis root mycobiome.</title>
        <authorList>
            <person name="Mesny F."/>
            <person name="Miyauchi S."/>
            <person name="Thiergart T."/>
            <person name="Pickel B."/>
            <person name="Atanasova L."/>
            <person name="Karlsson M."/>
            <person name="Huettel B."/>
            <person name="Barry K.W."/>
            <person name="Haridas S."/>
            <person name="Chen C."/>
            <person name="Bauer D."/>
            <person name="Andreopoulos W."/>
            <person name="Pangilinan J."/>
            <person name="LaButti K."/>
            <person name="Riley R."/>
            <person name="Lipzen A."/>
            <person name="Clum A."/>
            <person name="Drula E."/>
            <person name="Henrissat B."/>
            <person name="Kohler A."/>
            <person name="Grigoriev I.V."/>
            <person name="Martin F.M."/>
            <person name="Hacquard S."/>
        </authorList>
    </citation>
    <scope>NUCLEOTIDE SEQUENCE</scope>
    <source>
        <strain evidence="4">MPI-CAGE-AT-0021</strain>
    </source>
</reference>
<dbReference type="Proteomes" id="UP000717696">
    <property type="component" value="Unassembled WGS sequence"/>
</dbReference>
<evidence type="ECO:0000259" key="3">
    <source>
        <dbReference type="Pfam" id="PF00144"/>
    </source>
</evidence>